<gene>
    <name evidence="1" type="ORF">DF3PA_70129</name>
</gene>
<dbReference type="AlphaFoldDB" id="A0A564WIM8"/>
<dbReference type="EMBL" id="UXAT02000052">
    <property type="protein sequence ID" value="VUX47808.1"/>
    <property type="molecule type" value="Genomic_DNA"/>
</dbReference>
<comment type="caution">
    <text evidence="1">The sequence shown here is derived from an EMBL/GenBank/DDBJ whole genome shotgun (WGS) entry which is preliminary data.</text>
</comment>
<evidence type="ECO:0000313" key="2">
    <source>
        <dbReference type="Proteomes" id="UP000326641"/>
    </source>
</evidence>
<proteinExistence type="predicted"/>
<name>A0A564WIM8_9PROT</name>
<organism evidence="1 2">
    <name type="scientific">Candidatus Defluviicoccus seviourii</name>
    <dbReference type="NCBI Taxonomy" id="2565273"/>
    <lineage>
        <taxon>Bacteria</taxon>
        <taxon>Pseudomonadati</taxon>
        <taxon>Pseudomonadota</taxon>
        <taxon>Alphaproteobacteria</taxon>
        <taxon>Rhodospirillales</taxon>
        <taxon>Rhodospirillaceae</taxon>
        <taxon>Defluviicoccus</taxon>
    </lineage>
</organism>
<evidence type="ECO:0000313" key="1">
    <source>
        <dbReference type="EMBL" id="VUX47808.1"/>
    </source>
</evidence>
<sequence length="117" mass="13298">MINEDRGEAIITINGVGIPLKIDMDRLKRLENSLGKNLRVFFATLVNPMQGLLSDIVTAIAVCQSTPVYDEMAIYYMIVDDLKSEPEEDFYLRVMKALLPLFLGKSNKELEEESKKK</sequence>
<protein>
    <submittedName>
        <fullName evidence="1">Uncharacterized protein</fullName>
    </submittedName>
</protein>
<accession>A0A564WIM8</accession>
<keyword evidence="2" id="KW-1185">Reference proteome</keyword>
<reference evidence="1" key="1">
    <citation type="submission" date="2018-11" db="EMBL/GenBank/DDBJ databases">
        <authorList>
            <person name="Onetto C."/>
        </authorList>
    </citation>
    <scope>NUCLEOTIDE SEQUENCE [LARGE SCALE GENOMIC DNA]</scope>
</reference>
<dbReference type="Proteomes" id="UP000326641">
    <property type="component" value="Unassembled WGS sequence"/>
</dbReference>